<dbReference type="Pfam" id="PF02230">
    <property type="entry name" value="Abhydrolase_2"/>
    <property type="match status" value="1"/>
</dbReference>
<evidence type="ECO:0000256" key="3">
    <source>
        <dbReference type="SAM" id="MobiDB-lite"/>
    </source>
</evidence>
<feature type="compositionally biased region" description="Acidic residues" evidence="3">
    <location>
        <begin position="248"/>
        <end position="265"/>
    </location>
</feature>
<name>A0A813GVS0_POLGL</name>
<protein>
    <recommendedName>
        <fullName evidence="4">Phospholipase/carboxylesterase/thioesterase domain-containing protein</fullName>
    </recommendedName>
</protein>
<evidence type="ECO:0000313" key="5">
    <source>
        <dbReference type="EMBL" id="CAE8628091.1"/>
    </source>
</evidence>
<dbReference type="GO" id="GO:0005737">
    <property type="term" value="C:cytoplasm"/>
    <property type="evidence" value="ECO:0007669"/>
    <property type="project" value="TreeGrafter"/>
</dbReference>
<dbReference type="AlphaFoldDB" id="A0A813GVS0"/>
<organism evidence="5 6">
    <name type="scientific">Polarella glacialis</name>
    <name type="common">Dinoflagellate</name>
    <dbReference type="NCBI Taxonomy" id="89957"/>
    <lineage>
        <taxon>Eukaryota</taxon>
        <taxon>Sar</taxon>
        <taxon>Alveolata</taxon>
        <taxon>Dinophyceae</taxon>
        <taxon>Suessiales</taxon>
        <taxon>Suessiaceae</taxon>
        <taxon>Polarella</taxon>
    </lineage>
</organism>
<keyword evidence="2" id="KW-0378">Hydrolase</keyword>
<dbReference type="PANTHER" id="PTHR10655:SF17">
    <property type="entry name" value="LYSOPHOSPHOLIPASE-LIKE PROTEIN 1"/>
    <property type="match status" value="1"/>
</dbReference>
<comment type="similarity">
    <text evidence="1">Belongs to the AB hydrolase superfamily. AB hydrolase 2 family.</text>
</comment>
<dbReference type="InterPro" id="IPR003140">
    <property type="entry name" value="PLipase/COase/thioEstase"/>
</dbReference>
<sequence>MGPPVTEPAQFGKPLVFGPEVGDGCDAAVLWLHGFGDAPSGWASALRALRLRTPRWRWLHLRAPRVKQPCYGNQAVPAWGQFVSQDCIHVGGKDYEDPDTAGIYARSVAAVHAELESLERSGLLPERIILGGFSQGAALAVESALRYPRPLAGCMIAAGWLTPSARSVLTAGAAAKSMPMLVCHGTADDMVGFDCAEAAVSALGQAGLKVQFERFEGLKHSSSPKLLAELSDFVRTLLPCDDNIPSVGEDDADSESESEESEGEGEALIYVSRRSLETVRGQLQDSLPVTKDAMQELVDPSELPDLEVMVAACSSALRDIMDEGWKGYEGSYLTVVGKFFVEAAEAFKAGLALSTTQSTST</sequence>
<feature type="region of interest" description="Disordered" evidence="3">
    <location>
        <begin position="242"/>
        <end position="266"/>
    </location>
</feature>
<comment type="caution">
    <text evidence="5">The sequence shown here is derived from an EMBL/GenBank/DDBJ whole genome shotgun (WGS) entry which is preliminary data.</text>
</comment>
<dbReference type="Gene3D" id="3.40.50.1820">
    <property type="entry name" value="alpha/beta hydrolase"/>
    <property type="match status" value="1"/>
</dbReference>
<evidence type="ECO:0000313" key="6">
    <source>
        <dbReference type="Proteomes" id="UP000626109"/>
    </source>
</evidence>
<reference evidence="5" key="1">
    <citation type="submission" date="2021-02" db="EMBL/GenBank/DDBJ databases">
        <authorList>
            <person name="Dougan E. K."/>
            <person name="Rhodes N."/>
            <person name="Thang M."/>
            <person name="Chan C."/>
        </authorList>
    </citation>
    <scope>NUCLEOTIDE SEQUENCE</scope>
</reference>
<evidence type="ECO:0000259" key="4">
    <source>
        <dbReference type="Pfam" id="PF02230"/>
    </source>
</evidence>
<dbReference type="InterPro" id="IPR029058">
    <property type="entry name" value="AB_hydrolase_fold"/>
</dbReference>
<evidence type="ECO:0000256" key="1">
    <source>
        <dbReference type="ARBA" id="ARBA00006499"/>
    </source>
</evidence>
<dbReference type="SUPFAM" id="SSF53474">
    <property type="entry name" value="alpha/beta-Hydrolases"/>
    <property type="match status" value="1"/>
</dbReference>
<proteinExistence type="inferred from homology"/>
<evidence type="ECO:0000256" key="2">
    <source>
        <dbReference type="ARBA" id="ARBA00022801"/>
    </source>
</evidence>
<dbReference type="EMBL" id="CAJNNW010000491">
    <property type="protein sequence ID" value="CAE8628091.1"/>
    <property type="molecule type" value="Genomic_DNA"/>
</dbReference>
<gene>
    <name evidence="5" type="ORF">PGLA2088_LOCUS688</name>
</gene>
<dbReference type="Proteomes" id="UP000626109">
    <property type="component" value="Unassembled WGS sequence"/>
</dbReference>
<dbReference type="InterPro" id="IPR050565">
    <property type="entry name" value="LYPA1-2/EST-like"/>
</dbReference>
<feature type="domain" description="Phospholipase/carboxylesterase/thioesterase" evidence="4">
    <location>
        <begin position="27"/>
        <end position="237"/>
    </location>
</feature>
<dbReference type="PANTHER" id="PTHR10655">
    <property type="entry name" value="LYSOPHOSPHOLIPASE-RELATED"/>
    <property type="match status" value="1"/>
</dbReference>
<dbReference type="GO" id="GO:0052689">
    <property type="term" value="F:carboxylic ester hydrolase activity"/>
    <property type="evidence" value="ECO:0007669"/>
    <property type="project" value="TreeGrafter"/>
</dbReference>
<dbReference type="GO" id="GO:0008474">
    <property type="term" value="F:palmitoyl-(protein) hydrolase activity"/>
    <property type="evidence" value="ECO:0007669"/>
    <property type="project" value="TreeGrafter"/>
</dbReference>
<accession>A0A813GVS0</accession>